<proteinExistence type="predicted"/>
<dbReference type="Proteomes" id="UP000015530">
    <property type="component" value="Unassembled WGS sequence"/>
</dbReference>
<dbReference type="GO" id="GO:0044695">
    <property type="term" value="C:Dsc E3 ubiquitin ligase complex"/>
    <property type="evidence" value="ECO:0007669"/>
    <property type="project" value="TreeGrafter"/>
</dbReference>
<gene>
    <name evidence="7" type="ORF">CGLO_15033</name>
</gene>
<dbReference type="AlphaFoldDB" id="T0L2Z9"/>
<feature type="compositionally biased region" description="Low complexity" evidence="5">
    <location>
        <begin position="478"/>
        <end position="501"/>
    </location>
</feature>
<dbReference type="PROSITE" id="PS50089">
    <property type="entry name" value="ZF_RING_2"/>
    <property type="match status" value="1"/>
</dbReference>
<evidence type="ECO:0000313" key="7">
    <source>
        <dbReference type="EMBL" id="EQB46001.1"/>
    </source>
</evidence>
<feature type="compositionally biased region" description="Basic and acidic residues" evidence="5">
    <location>
        <begin position="454"/>
        <end position="468"/>
    </location>
</feature>
<evidence type="ECO:0000256" key="4">
    <source>
        <dbReference type="PROSITE-ProRule" id="PRU00175"/>
    </source>
</evidence>
<feature type="region of interest" description="Disordered" evidence="5">
    <location>
        <begin position="570"/>
        <end position="603"/>
    </location>
</feature>
<protein>
    <recommendedName>
        <fullName evidence="6">RING-type domain-containing protein</fullName>
    </recommendedName>
</protein>
<dbReference type="HOGENOM" id="CLU_428264_0_0_1"/>
<keyword evidence="1" id="KW-0479">Metal-binding</keyword>
<dbReference type="SMART" id="SM00184">
    <property type="entry name" value="RING"/>
    <property type="match status" value="1"/>
</dbReference>
<dbReference type="InterPro" id="IPR013083">
    <property type="entry name" value="Znf_RING/FYVE/PHD"/>
</dbReference>
<dbReference type="SUPFAM" id="SSF57850">
    <property type="entry name" value="RING/U-box"/>
    <property type="match status" value="1"/>
</dbReference>
<feature type="region of interest" description="Disordered" evidence="5">
    <location>
        <begin position="134"/>
        <end position="298"/>
    </location>
</feature>
<feature type="region of interest" description="Disordered" evidence="5">
    <location>
        <begin position="447"/>
        <end position="501"/>
    </location>
</feature>
<dbReference type="InterPro" id="IPR050731">
    <property type="entry name" value="HRD1_E3_ubiq-ligases"/>
</dbReference>
<dbReference type="GO" id="GO:0008270">
    <property type="term" value="F:zinc ion binding"/>
    <property type="evidence" value="ECO:0007669"/>
    <property type="project" value="UniProtKB-KW"/>
</dbReference>
<dbReference type="PANTHER" id="PTHR22763">
    <property type="entry name" value="RING ZINC FINGER PROTEIN"/>
    <property type="match status" value="1"/>
</dbReference>
<dbReference type="OMA" id="HASASHW"/>
<dbReference type="GO" id="GO:0043161">
    <property type="term" value="P:proteasome-mediated ubiquitin-dependent protein catabolic process"/>
    <property type="evidence" value="ECO:0007669"/>
    <property type="project" value="TreeGrafter"/>
</dbReference>
<dbReference type="OrthoDB" id="8062037at2759"/>
<keyword evidence="2 4" id="KW-0863">Zinc-finger</keyword>
<dbReference type="GO" id="GO:0061630">
    <property type="term" value="F:ubiquitin protein ligase activity"/>
    <property type="evidence" value="ECO:0007669"/>
    <property type="project" value="TreeGrafter"/>
</dbReference>
<dbReference type="InterPro" id="IPR001841">
    <property type="entry name" value="Znf_RING"/>
</dbReference>
<evidence type="ECO:0000256" key="2">
    <source>
        <dbReference type="ARBA" id="ARBA00022771"/>
    </source>
</evidence>
<dbReference type="Gene3D" id="3.30.40.10">
    <property type="entry name" value="Zinc/RING finger domain, C3HC4 (zinc finger)"/>
    <property type="match status" value="1"/>
</dbReference>
<reference evidence="8" key="1">
    <citation type="journal article" date="2013" name="Mol. Plant Microbe Interact.">
        <title>Global aspects of pacC regulation of pathogenicity genes in Colletotrichum gloeosporioides as revealed by transcriptome analysis.</title>
        <authorList>
            <person name="Alkan N."/>
            <person name="Meng X."/>
            <person name="Friedlander G."/>
            <person name="Reuveni E."/>
            <person name="Sukno S."/>
            <person name="Sherman A."/>
            <person name="Thon M."/>
            <person name="Fluhr R."/>
            <person name="Prusky D."/>
        </authorList>
    </citation>
    <scope>NUCLEOTIDE SEQUENCE [LARGE SCALE GENOMIC DNA]</scope>
    <source>
        <strain evidence="8">Cg-14</strain>
    </source>
</reference>
<accession>T0L2Z9</accession>
<dbReference type="EMBL" id="AMYD01003570">
    <property type="protein sequence ID" value="EQB46001.1"/>
    <property type="molecule type" value="Genomic_DNA"/>
</dbReference>
<comment type="caution">
    <text evidence="7">The sequence shown here is derived from an EMBL/GenBank/DDBJ whole genome shotgun (WGS) entry which is preliminary data.</text>
</comment>
<feature type="domain" description="RING-type" evidence="6">
    <location>
        <begin position="364"/>
        <end position="412"/>
    </location>
</feature>
<dbReference type="STRING" id="1237896.T0L2Z9"/>
<keyword evidence="3" id="KW-0862">Zinc</keyword>
<dbReference type="PANTHER" id="PTHR22763:SF162">
    <property type="entry name" value="TRANSMEMBRANE E3 UBIQUITIN-PROTEIN LIGASE 1"/>
    <property type="match status" value="1"/>
</dbReference>
<feature type="compositionally biased region" description="Pro residues" evidence="5">
    <location>
        <begin position="145"/>
        <end position="160"/>
    </location>
</feature>
<feature type="compositionally biased region" description="Polar residues" evidence="5">
    <location>
        <begin position="588"/>
        <end position="603"/>
    </location>
</feature>
<evidence type="ECO:0000256" key="5">
    <source>
        <dbReference type="SAM" id="MobiDB-lite"/>
    </source>
</evidence>
<evidence type="ECO:0000256" key="1">
    <source>
        <dbReference type="ARBA" id="ARBA00022723"/>
    </source>
</evidence>
<dbReference type="GO" id="GO:0012505">
    <property type="term" value="C:endomembrane system"/>
    <property type="evidence" value="ECO:0007669"/>
    <property type="project" value="TreeGrafter"/>
</dbReference>
<feature type="compositionally biased region" description="Low complexity" evidence="5">
    <location>
        <begin position="188"/>
        <end position="201"/>
    </location>
</feature>
<evidence type="ECO:0000313" key="8">
    <source>
        <dbReference type="Proteomes" id="UP000015530"/>
    </source>
</evidence>
<feature type="compositionally biased region" description="Low complexity" evidence="5">
    <location>
        <begin position="248"/>
        <end position="261"/>
    </location>
</feature>
<dbReference type="eggNOG" id="KOG0800">
    <property type="taxonomic scope" value="Eukaryota"/>
</dbReference>
<evidence type="ECO:0000259" key="6">
    <source>
        <dbReference type="PROSITE" id="PS50089"/>
    </source>
</evidence>
<dbReference type="Pfam" id="PF13639">
    <property type="entry name" value="zf-RING_2"/>
    <property type="match status" value="1"/>
</dbReference>
<sequence>MDETMDYVYHHAEHPNHGQLPYSQQRSRCPYFNRADAHGHPNAPPHRSTPHYDPVHASASHWQSQAPLPPHHWQSQMMGHRATSSPYHRPVNSVPEPPYYNHAPVPNFGLAGYQGPPHDIGSIQAMHPPFSVPSLPPMRYSNPAPIQPNPPNANQPPMAPPDRGFGQPSGLRDNSHFGAYPPVAVNLPPSTSSTEGPSSPETSPPDFPSGPVQALPANPSIQFGSAPPSSAPQPNPAFTPSSYWPRRTASGAGSSTGSSSSPNIPLPVVPAVERRRVPALGRRGMRRPSPPPDRDPDQERELQILENFVLNPHGHPGRDFDDIQIRAAQVMRGSVTTKMVASNSAIQSLQSVATSDLSESERTCVICYNDFGVETPEGLKEAPLRLPKCKHVFGDHCIKKWFEESDSCPYCRDKVPSEPKVTSHMLSGLFRRSRERDYSQGLDELSRNLAAPIHGERRSPPTDGGESRRRVRSRHGSFRGPGSPPFSGGRPGSFGSSFSNGYERRAHPFAASRNHAPNTMSRAGAGVPPPVPFATGNINHYHASPSYVAHTDNASSASIPPYAPPIHSVAAPPLNRNSLPAPAPGNWHNGSASTPDDTHRPSSTTLASIAWRAHVERHKVRAIIIEAIQRIRQIYANDPDLGWQVAYIFFSHLFP</sequence>
<organism evidence="7 8">
    <name type="scientific">Colletotrichum gloeosporioides (strain Cg-14)</name>
    <name type="common">Anthracnose fungus</name>
    <name type="synonym">Glomerella cingulata</name>
    <dbReference type="NCBI Taxonomy" id="1237896"/>
    <lineage>
        <taxon>Eukaryota</taxon>
        <taxon>Fungi</taxon>
        <taxon>Dikarya</taxon>
        <taxon>Ascomycota</taxon>
        <taxon>Pezizomycotina</taxon>
        <taxon>Sordariomycetes</taxon>
        <taxon>Hypocreomycetidae</taxon>
        <taxon>Glomerellales</taxon>
        <taxon>Glomerellaceae</taxon>
        <taxon>Colletotrichum</taxon>
        <taxon>Colletotrichum gloeosporioides species complex</taxon>
    </lineage>
</organism>
<name>T0L2Z9_COLGC</name>
<evidence type="ECO:0000256" key="3">
    <source>
        <dbReference type="ARBA" id="ARBA00022833"/>
    </source>
</evidence>